<protein>
    <recommendedName>
        <fullName evidence="1">Malate synthase C-terminal domain-containing protein</fullName>
    </recommendedName>
</protein>
<evidence type="ECO:0000313" key="3">
    <source>
        <dbReference type="Proteomes" id="UP001565927"/>
    </source>
</evidence>
<sequence>MSTEPRTVQDGATVEVSRTQVWMWLRHRTALDDGRTVDRRLVQRILDEEFGRALAELSSDPGPPARLAAARDIVEEATFVAEYPASITTEAYARHLVDVLPSPCPTDQRGGARSGVRSLSPTRTKIVEPVAVGVA</sequence>
<organism evidence="2 3">
    <name type="scientific">Kineococcus halophytocola</name>
    <dbReference type="NCBI Taxonomy" id="3234027"/>
    <lineage>
        <taxon>Bacteria</taxon>
        <taxon>Bacillati</taxon>
        <taxon>Actinomycetota</taxon>
        <taxon>Actinomycetes</taxon>
        <taxon>Kineosporiales</taxon>
        <taxon>Kineosporiaceae</taxon>
        <taxon>Kineococcus</taxon>
    </lineage>
</organism>
<dbReference type="InterPro" id="IPR006252">
    <property type="entry name" value="Malate_synthA"/>
</dbReference>
<dbReference type="EMBL" id="JBGFTU010000010">
    <property type="protein sequence ID" value="MEZ0165167.1"/>
    <property type="molecule type" value="Genomic_DNA"/>
</dbReference>
<dbReference type="PANTHER" id="PTHR42902">
    <property type="entry name" value="MALATE SYNTHASE"/>
    <property type="match status" value="1"/>
</dbReference>
<dbReference type="Gene3D" id="1.20.1220.12">
    <property type="entry name" value="Malate synthase, domain III"/>
    <property type="match status" value="1"/>
</dbReference>
<dbReference type="SUPFAM" id="SSF51645">
    <property type="entry name" value="Malate synthase G"/>
    <property type="match status" value="1"/>
</dbReference>
<feature type="domain" description="Malate synthase C-terminal" evidence="1">
    <location>
        <begin position="9"/>
        <end position="93"/>
    </location>
</feature>
<dbReference type="PANTHER" id="PTHR42902:SF1">
    <property type="entry name" value="MALATE SYNTHASE 1-RELATED"/>
    <property type="match status" value="1"/>
</dbReference>
<evidence type="ECO:0000313" key="2">
    <source>
        <dbReference type="EMBL" id="MEZ0165167.1"/>
    </source>
</evidence>
<name>A0ABV4H0R6_9ACTN</name>
<keyword evidence="3" id="KW-1185">Reference proteome</keyword>
<gene>
    <name evidence="2" type="ORF">AB2L27_10380</name>
</gene>
<evidence type="ECO:0000259" key="1">
    <source>
        <dbReference type="Pfam" id="PF20659"/>
    </source>
</evidence>
<dbReference type="RefSeq" id="WP_370441392.1">
    <property type="nucleotide sequence ID" value="NZ_JBGFTU010000010.1"/>
</dbReference>
<accession>A0ABV4H0R6</accession>
<reference evidence="2 3" key="1">
    <citation type="submission" date="2024-07" db="EMBL/GenBank/DDBJ databases">
        <authorList>
            <person name="Thanompreechachai J."/>
            <person name="Duangmal K."/>
        </authorList>
    </citation>
    <scope>NUCLEOTIDE SEQUENCE [LARGE SCALE GENOMIC DNA]</scope>
    <source>
        <strain evidence="2 3">LSe6-4</strain>
    </source>
</reference>
<dbReference type="Proteomes" id="UP001565927">
    <property type="component" value="Unassembled WGS sequence"/>
</dbReference>
<comment type="caution">
    <text evidence="2">The sequence shown here is derived from an EMBL/GenBank/DDBJ whole genome shotgun (WGS) entry which is preliminary data.</text>
</comment>
<dbReference type="InterPro" id="IPR044856">
    <property type="entry name" value="Malate_synth_C_sf"/>
</dbReference>
<proteinExistence type="predicted"/>
<dbReference type="InterPro" id="IPR011076">
    <property type="entry name" value="Malate_synth_sf"/>
</dbReference>
<dbReference type="InterPro" id="IPR048355">
    <property type="entry name" value="MS_C"/>
</dbReference>
<dbReference type="Pfam" id="PF20659">
    <property type="entry name" value="MS_C"/>
    <property type="match status" value="1"/>
</dbReference>